<evidence type="ECO:0000313" key="2">
    <source>
        <dbReference type="Proteomes" id="UP000028761"/>
    </source>
</evidence>
<name>A0A2I3LMV7_PAPAN</name>
<dbReference type="OMA" id="CIKAPEF"/>
<dbReference type="InterPro" id="IPR040904">
    <property type="entry name" value="DUF5557"/>
</dbReference>
<reference evidence="1 2" key="1">
    <citation type="submission" date="2012-03" db="EMBL/GenBank/DDBJ databases">
        <title>Whole Genome Assembly of Papio anubis.</title>
        <authorList>
            <person name="Liu Y.L."/>
            <person name="Abraham K.A."/>
            <person name="Akbar H.A."/>
            <person name="Ali S.A."/>
            <person name="Anosike U.A."/>
            <person name="Aqrawi P.A."/>
            <person name="Arias F.A."/>
            <person name="Attaway T.A."/>
            <person name="Awwad R.A."/>
            <person name="Babu C.B."/>
            <person name="Bandaranaike D.B."/>
            <person name="Battles P.B."/>
            <person name="Bell A.B."/>
            <person name="Beltran B.B."/>
            <person name="Berhane-Mersha D.B."/>
            <person name="Bess C.B."/>
            <person name="Bickham C.B."/>
            <person name="Bolden T.B."/>
            <person name="Carter K.C."/>
            <person name="Chau D.C."/>
            <person name="Chavez A.C."/>
            <person name="Clerc-Blankenburg K.C."/>
            <person name="Coyle M.C."/>
            <person name="Dao M.D."/>
            <person name="Davila M.L.D."/>
            <person name="Davy-Carroll L.D."/>
            <person name="Denson S.D."/>
            <person name="Dinh H.D."/>
            <person name="Fernandez S.F."/>
            <person name="Fernando P.F."/>
            <person name="Forbes L.F."/>
            <person name="Francis C.F."/>
            <person name="Francisco L.F."/>
            <person name="Fu Q.F."/>
            <person name="Garcia-Iii R.G."/>
            <person name="Garrett T.G."/>
            <person name="Gross S.G."/>
            <person name="Gubbala S.G."/>
            <person name="Hirani K.H."/>
            <person name="Hogues M.H."/>
            <person name="Hollins B.H."/>
            <person name="Jackson L.J."/>
            <person name="Javaid M.J."/>
            <person name="Jhangiani S.J."/>
            <person name="Johnson A.J."/>
            <person name="Johnson B.J."/>
            <person name="Jones J.J."/>
            <person name="Joshi V.J."/>
            <person name="Kalu J.K."/>
            <person name="Khan N.K."/>
            <person name="Korchina V.K."/>
            <person name="Kovar C.K."/>
            <person name="Lago L.L."/>
            <person name="Lara F.L."/>
            <person name="Le T.-K.L."/>
            <person name="Lee S.L."/>
            <person name="Legall-Iii F.L."/>
            <person name="Lemon S.L."/>
            <person name="Liu J.L."/>
            <person name="Liu Y.-S.L."/>
            <person name="Liyanage D.L."/>
            <person name="Lopez J.L."/>
            <person name="Lorensuhewa L.L."/>
            <person name="Mata R.M."/>
            <person name="Mathew T.M."/>
            <person name="Mercado C.M."/>
            <person name="Mercado I.M."/>
            <person name="Morales K.M."/>
            <person name="Morgan M.M."/>
            <person name="Munidasa M.M."/>
            <person name="Ngo D.N."/>
            <person name="Nguyen L.N."/>
            <person name="Nguyen T.N."/>
            <person name="Nguyen N.N."/>
            <person name="Obregon M.O."/>
            <person name="Okwuonu G.O."/>
            <person name="Ongeri F.O."/>
            <person name="Onwere C.O."/>
            <person name="Osifeso I.O."/>
            <person name="Parra A.P."/>
            <person name="Patil S.P."/>
            <person name="Perez A.P."/>
            <person name="Perez Y.P."/>
            <person name="Pham C.P."/>
            <person name="Pu L.-L.P."/>
            <person name="Puazo M.P."/>
            <person name="Quiroz J.Q."/>
            <person name="Rouhana J.R."/>
            <person name="Ruiz M.R."/>
            <person name="Ruiz S.-J.R."/>
            <person name="Saada N.S."/>
            <person name="Santibanez J.S."/>
            <person name="Scheel M.S."/>
            <person name="Schneider B.S."/>
            <person name="Simmons D.S."/>
            <person name="Sisson I.S."/>
            <person name="Tang L.-Y.T."/>
            <person name="Thornton R.T."/>
            <person name="Tisius J.T."/>
            <person name="Toledanes G.T."/>
            <person name="Trejos Z.T."/>
            <person name="Usmani K.U."/>
            <person name="Varghese R.V."/>
            <person name="Vattathil S.V."/>
            <person name="Vee V.V."/>
            <person name="Walker D.W."/>
            <person name="Weissenberger G.W."/>
            <person name="White C.W."/>
            <person name="Williams A.W."/>
            <person name="Woodworth J.W."/>
            <person name="Wright R.W."/>
            <person name="Zhu Y.Z."/>
            <person name="Han Y.H."/>
            <person name="Newsham I.N."/>
            <person name="Nazareth L.N."/>
            <person name="Worley K.W."/>
            <person name="Muzny D.M."/>
            <person name="Rogers J.R."/>
            <person name="Gibbs R.G."/>
        </authorList>
    </citation>
    <scope>NUCLEOTIDE SEQUENCE [LARGE SCALE GENOMIC DNA]</scope>
</reference>
<dbReference type="Ensembl" id="ENSPANT00000034060.2">
    <property type="protein sequence ID" value="ENSPANP00000024764.1"/>
    <property type="gene ID" value="ENSPANG00000031266.2"/>
</dbReference>
<dbReference type="KEGG" id="panu:101005118"/>
<proteinExistence type="predicted"/>
<dbReference type="RefSeq" id="XP_003896586.1">
    <property type="nucleotide sequence ID" value="XM_003896537.1"/>
</dbReference>
<keyword evidence="2" id="KW-1185">Reference proteome</keyword>
<dbReference type="Pfam" id="PF17712">
    <property type="entry name" value="DUF5557"/>
    <property type="match status" value="1"/>
</dbReference>
<evidence type="ECO:0000313" key="1">
    <source>
        <dbReference type="Ensembl" id="ENSPANP00000024764.1"/>
    </source>
</evidence>
<dbReference type="GeneID" id="101005118"/>
<reference evidence="1" key="2">
    <citation type="submission" date="2025-08" db="UniProtKB">
        <authorList>
            <consortium name="Ensembl"/>
        </authorList>
    </citation>
    <scope>IDENTIFICATION</scope>
</reference>
<accession>A0A2I3LMV7</accession>
<organism evidence="1 2">
    <name type="scientific">Papio anubis</name>
    <name type="common">Olive baboon</name>
    <dbReference type="NCBI Taxonomy" id="9555"/>
    <lineage>
        <taxon>Eukaryota</taxon>
        <taxon>Metazoa</taxon>
        <taxon>Chordata</taxon>
        <taxon>Craniata</taxon>
        <taxon>Vertebrata</taxon>
        <taxon>Euteleostomi</taxon>
        <taxon>Mammalia</taxon>
        <taxon>Eutheria</taxon>
        <taxon>Euarchontoglires</taxon>
        <taxon>Primates</taxon>
        <taxon>Haplorrhini</taxon>
        <taxon>Catarrhini</taxon>
        <taxon>Cercopithecidae</taxon>
        <taxon>Cercopithecinae</taxon>
        <taxon>Papio</taxon>
    </lineage>
</organism>
<protein>
    <submittedName>
        <fullName evidence="1">Uncharacterized protein</fullName>
    </submittedName>
</protein>
<reference evidence="1" key="3">
    <citation type="submission" date="2025-09" db="UniProtKB">
        <authorList>
            <consortium name="Ensembl"/>
        </authorList>
    </citation>
    <scope>IDENTIFICATION</scope>
</reference>
<dbReference type="CTD" id="154872"/>
<dbReference type="GeneTree" id="ENSGT00560000078501"/>
<dbReference type="AlphaFoldDB" id="A0A2I3LMV7"/>
<sequence>MGAQRVCIKAPEFTQDEAEIYSLTNMEDSIGIKGCEFKSWLFRVYQACSQILLCGEVKNLYMLTSNKTTVKEQNACLTHSDRSAMAGLLL</sequence>
<dbReference type="Proteomes" id="UP000028761">
    <property type="component" value="Chromosome 4"/>
</dbReference>